<evidence type="ECO:0000256" key="2">
    <source>
        <dbReference type="ARBA" id="ARBA00007594"/>
    </source>
</evidence>
<comment type="similarity">
    <text evidence="2">Belongs to the universal ribosomal protein uL30 family.</text>
</comment>
<dbReference type="PROSITE" id="PS00634">
    <property type="entry name" value="RIBOSOMAL_L30"/>
    <property type="match status" value="1"/>
</dbReference>
<evidence type="ECO:0000256" key="10">
    <source>
        <dbReference type="ARBA" id="ARBA00041271"/>
    </source>
</evidence>
<feature type="domain" description="Large ribosomal subunit protein uL30-like ferredoxin-like fold" evidence="13">
    <location>
        <begin position="227"/>
        <end position="277"/>
    </location>
</feature>
<evidence type="ECO:0000256" key="1">
    <source>
        <dbReference type="ARBA" id="ARBA00004496"/>
    </source>
</evidence>
<evidence type="ECO:0000313" key="15">
    <source>
        <dbReference type="Ensembl" id="ENSEBUP00000008265.1"/>
    </source>
</evidence>
<evidence type="ECO:0000256" key="12">
    <source>
        <dbReference type="SAM" id="MobiDB-lite"/>
    </source>
</evidence>
<dbReference type="Pfam" id="PF08079">
    <property type="entry name" value="Ribosomal_L30_N"/>
    <property type="match status" value="1"/>
</dbReference>
<protein>
    <recommendedName>
        <fullName evidence="9">Large ribosomal subunit protein uL30</fullName>
    </recommendedName>
    <alternativeName>
        <fullName evidence="10">60S ribosomal protein L7</fullName>
    </alternativeName>
</protein>
<dbReference type="CDD" id="cd01657">
    <property type="entry name" value="Ribosomal_L7_archeal_euk"/>
    <property type="match status" value="1"/>
</dbReference>
<dbReference type="SUPFAM" id="SSF55129">
    <property type="entry name" value="Ribosomal protein L30p/L7e"/>
    <property type="match status" value="1"/>
</dbReference>
<feature type="compositionally biased region" description="Polar residues" evidence="12">
    <location>
        <begin position="15"/>
        <end position="25"/>
    </location>
</feature>
<dbReference type="FunFam" id="3.30.1390.20:FF:000002">
    <property type="entry name" value="60S ribosomal protein L7"/>
    <property type="match status" value="1"/>
</dbReference>
<dbReference type="InterPro" id="IPR035808">
    <property type="entry name" value="Ribosomal_uL30_euk_arc"/>
</dbReference>
<dbReference type="PANTHER" id="PTHR11524">
    <property type="entry name" value="60S RIBOSOMAL PROTEIN L7"/>
    <property type="match status" value="1"/>
</dbReference>
<feature type="domain" description="Large ribosomal subunit protein uL30 N-terminal eukaryotes" evidence="14">
    <location>
        <begin position="151"/>
        <end position="222"/>
    </location>
</feature>
<keyword evidence="8" id="KW-0687">Ribonucleoprotein</keyword>
<dbReference type="NCBIfam" id="TIGR01310">
    <property type="entry name" value="uL30_euk"/>
    <property type="match status" value="1"/>
</dbReference>
<sequence length="385" mass="44215">MADDVKNVVPPPTKKGTNSASQSPANAKGKDAKPNAPKAQDKASSVVAVPQGRKKAVIAAAKARVKARRLAEERILKTSLKWLGHRKRQAMFELKDEGRKVKKAKTDPKSKKKLTKVAKPKKTAKVVVAKKAILSVKKKTKEATSKKLPKVPESLQKRRKAYQKAQERRLREKLQMEKQRRAKLMVMRHRAQRYMKEYQQKERAEIRMSRNARRVGNFYVPAEPRLAFVIRIRGINQVAPKPRKVLQLLRLRQIFNGVFVRLNKASINMLRIAEPFIAWGYPNLKSVRELIYKRGYGKLRKQRIALTENMLIERRLGRFGIICMEDLIHEIFTTGKNFKAANNFLWPFKLSAPHGGMRKKTTHFVEGGDAGNREHLINKLILQMN</sequence>
<dbReference type="AlphaFoldDB" id="A0A8C4Q0U1"/>
<evidence type="ECO:0000256" key="3">
    <source>
        <dbReference type="ARBA" id="ARBA00022490"/>
    </source>
</evidence>
<keyword evidence="4" id="KW-0677">Repeat</keyword>
<keyword evidence="7" id="KW-0007">Acetylation</keyword>
<dbReference type="InterPro" id="IPR005998">
    <property type="entry name" value="Ribosomal_uL30_euk"/>
</dbReference>
<reference evidence="15" key="1">
    <citation type="submission" date="2025-08" db="UniProtKB">
        <authorList>
            <consortium name="Ensembl"/>
        </authorList>
    </citation>
    <scope>IDENTIFICATION</scope>
</reference>
<evidence type="ECO:0000256" key="9">
    <source>
        <dbReference type="ARBA" id="ARBA00040575"/>
    </source>
</evidence>
<keyword evidence="6" id="KW-0689">Ribosomal protein</keyword>
<dbReference type="FunFam" id="3.30.1390.20:FF:000003">
    <property type="entry name" value="60S ribosomal protein L7"/>
    <property type="match status" value="1"/>
</dbReference>
<comment type="function">
    <text evidence="11">Component of the large ribosomal subunit. The ribosome is a large ribonucleoprotein complex responsible for the synthesis of proteins in the cell. Binds to G-rich structures in 28S rRNA and in mRNAs. Plays a regulatory role in the translation apparatus; inhibits cell-free translation of mRNAs.</text>
</comment>
<keyword evidence="16" id="KW-1185">Reference proteome</keyword>
<dbReference type="GO" id="GO:0022625">
    <property type="term" value="C:cytosolic large ribosomal subunit"/>
    <property type="evidence" value="ECO:0007669"/>
    <property type="project" value="TreeGrafter"/>
</dbReference>
<evidence type="ECO:0000256" key="8">
    <source>
        <dbReference type="ARBA" id="ARBA00023274"/>
    </source>
</evidence>
<dbReference type="PANTHER" id="PTHR11524:SF12">
    <property type="entry name" value="LARGE RIBOSOMAL SUBUNIT PROTEIN UL30"/>
    <property type="match status" value="1"/>
</dbReference>
<dbReference type="Pfam" id="PF00327">
    <property type="entry name" value="Ribosomal_L30"/>
    <property type="match status" value="1"/>
</dbReference>
<organism evidence="15 16">
    <name type="scientific">Eptatretus burgeri</name>
    <name type="common">Inshore hagfish</name>
    <dbReference type="NCBI Taxonomy" id="7764"/>
    <lineage>
        <taxon>Eukaryota</taxon>
        <taxon>Metazoa</taxon>
        <taxon>Chordata</taxon>
        <taxon>Craniata</taxon>
        <taxon>Vertebrata</taxon>
        <taxon>Cyclostomata</taxon>
        <taxon>Myxini</taxon>
        <taxon>Myxiniformes</taxon>
        <taxon>Myxinidae</taxon>
        <taxon>Eptatretinae</taxon>
        <taxon>Eptatretus</taxon>
    </lineage>
</organism>
<evidence type="ECO:0000259" key="13">
    <source>
        <dbReference type="Pfam" id="PF00327"/>
    </source>
</evidence>
<keyword evidence="3" id="KW-0963">Cytoplasm</keyword>
<dbReference type="Ensembl" id="ENSEBUT00000008761.1">
    <property type="protein sequence ID" value="ENSEBUP00000008265.1"/>
    <property type="gene ID" value="ENSEBUG00000005362.1"/>
</dbReference>
<dbReference type="GO" id="GO:0003723">
    <property type="term" value="F:RNA binding"/>
    <property type="evidence" value="ECO:0007669"/>
    <property type="project" value="UniProtKB-KW"/>
</dbReference>
<evidence type="ECO:0000256" key="5">
    <source>
        <dbReference type="ARBA" id="ARBA00022884"/>
    </source>
</evidence>
<dbReference type="InterPro" id="IPR012988">
    <property type="entry name" value="Ribosomal_uL30_N_euk"/>
</dbReference>
<dbReference type="Proteomes" id="UP000694388">
    <property type="component" value="Unplaced"/>
</dbReference>
<evidence type="ECO:0000313" key="16">
    <source>
        <dbReference type="Proteomes" id="UP000694388"/>
    </source>
</evidence>
<proteinExistence type="inferred from homology"/>
<evidence type="ECO:0000256" key="4">
    <source>
        <dbReference type="ARBA" id="ARBA00022737"/>
    </source>
</evidence>
<dbReference type="GO" id="GO:0000463">
    <property type="term" value="P:maturation of LSU-rRNA from tricistronic rRNA transcript (SSU-rRNA, 5.8S rRNA, LSU-rRNA)"/>
    <property type="evidence" value="ECO:0007669"/>
    <property type="project" value="TreeGrafter"/>
</dbReference>
<dbReference type="InterPro" id="IPR018038">
    <property type="entry name" value="Ribosomal_uL30_CS"/>
</dbReference>
<comment type="subcellular location">
    <subcellularLocation>
        <location evidence="1">Cytoplasm</location>
    </subcellularLocation>
</comment>
<reference evidence="15" key="2">
    <citation type="submission" date="2025-09" db="UniProtKB">
        <authorList>
            <consortium name="Ensembl"/>
        </authorList>
    </citation>
    <scope>IDENTIFICATION</scope>
</reference>
<dbReference type="GeneTree" id="ENSGT00950000182878"/>
<dbReference type="OMA" id="INMMRIV"/>
<evidence type="ECO:0000256" key="11">
    <source>
        <dbReference type="ARBA" id="ARBA00045415"/>
    </source>
</evidence>
<dbReference type="Gene3D" id="3.30.1390.20">
    <property type="entry name" value="Ribosomal protein L30, ferredoxin-like fold domain"/>
    <property type="match status" value="2"/>
</dbReference>
<evidence type="ECO:0000256" key="6">
    <source>
        <dbReference type="ARBA" id="ARBA00022980"/>
    </source>
</evidence>
<feature type="region of interest" description="Disordered" evidence="12">
    <location>
        <begin position="1"/>
        <end position="48"/>
    </location>
</feature>
<accession>A0A8C4Q0U1</accession>
<dbReference type="InterPro" id="IPR036919">
    <property type="entry name" value="Ribo_uL30_ferredoxin-like_sf"/>
</dbReference>
<evidence type="ECO:0000259" key="14">
    <source>
        <dbReference type="Pfam" id="PF08079"/>
    </source>
</evidence>
<keyword evidence="5" id="KW-0694">RNA-binding</keyword>
<evidence type="ECO:0000256" key="7">
    <source>
        <dbReference type="ARBA" id="ARBA00022990"/>
    </source>
</evidence>
<name>A0A8C4Q0U1_EPTBU</name>
<dbReference type="InterPro" id="IPR039699">
    <property type="entry name" value="Ribosomal_uL30"/>
</dbReference>
<dbReference type="InterPro" id="IPR016082">
    <property type="entry name" value="Ribosomal_uL30_ferredoxin-like"/>
</dbReference>
<dbReference type="GO" id="GO:0003735">
    <property type="term" value="F:structural constituent of ribosome"/>
    <property type="evidence" value="ECO:0007669"/>
    <property type="project" value="TreeGrafter"/>
</dbReference>